<accession>A0A011PVM8</accession>
<dbReference type="STRING" id="1454003.AW10_01503"/>
<evidence type="ECO:0000256" key="1">
    <source>
        <dbReference type="SAM" id="MobiDB-lite"/>
    </source>
</evidence>
<dbReference type="EMBL" id="JEMX01000028">
    <property type="protein sequence ID" value="EXI80890.1"/>
    <property type="molecule type" value="Genomic_DNA"/>
</dbReference>
<evidence type="ECO:0000313" key="2">
    <source>
        <dbReference type="EMBL" id="EXI80890.1"/>
    </source>
</evidence>
<dbReference type="SUPFAM" id="SSF69754">
    <property type="entry name" value="Ribosome binding protein Y (YfiA homologue)"/>
    <property type="match status" value="1"/>
</dbReference>
<dbReference type="AlphaFoldDB" id="A0A011PVM8"/>
<proteinExistence type="predicted"/>
<dbReference type="Proteomes" id="UP000021816">
    <property type="component" value="Unassembled WGS sequence"/>
</dbReference>
<organism evidence="2 3">
    <name type="scientific">Candidatus Accumulibacter appositus</name>
    <dbReference type="NCBI Taxonomy" id="1454003"/>
    <lineage>
        <taxon>Bacteria</taxon>
        <taxon>Pseudomonadati</taxon>
        <taxon>Pseudomonadota</taxon>
        <taxon>Betaproteobacteria</taxon>
        <taxon>Candidatus Accumulibacter</taxon>
    </lineage>
</organism>
<protein>
    <submittedName>
        <fullName evidence="2">Ribosomal subunit interface protein</fullName>
    </submittedName>
</protein>
<gene>
    <name evidence="2" type="ORF">AW10_01503</name>
</gene>
<feature type="region of interest" description="Disordered" evidence="1">
    <location>
        <begin position="99"/>
        <end position="118"/>
    </location>
</feature>
<evidence type="ECO:0000313" key="3">
    <source>
        <dbReference type="Proteomes" id="UP000021816"/>
    </source>
</evidence>
<sequence length="118" mass="13167">MNLKIQAPDFPLTDGLRQHVSLRLAHALNNGRDVVTRIVVHLSDVNGLRGGEDKCCSIEVRLKGAPALIVEDIQTDLYLAIDRASERIGRALDRHLARQRDFPMVSSSRPEPFSEETP</sequence>
<dbReference type="PATRIC" id="fig|1454003.3.peg.1550"/>
<reference evidence="2 3" key="1">
    <citation type="submission" date="2014-02" db="EMBL/GenBank/DDBJ databases">
        <title>Expanding our view of genomic diversity in Candidatus Accumulibacter clades.</title>
        <authorList>
            <person name="Skennerton C.T."/>
            <person name="Barr J.J."/>
            <person name="Slater F.R."/>
            <person name="Bond P.L."/>
            <person name="Tyson G.W."/>
        </authorList>
    </citation>
    <scope>NUCLEOTIDE SEQUENCE [LARGE SCALE GENOMIC DNA]</scope>
    <source>
        <strain evidence="3">BA-92</strain>
    </source>
</reference>
<comment type="caution">
    <text evidence="2">The sequence shown here is derived from an EMBL/GenBank/DDBJ whole genome shotgun (WGS) entry which is preliminary data.</text>
</comment>
<dbReference type="InterPro" id="IPR003489">
    <property type="entry name" value="RHF/RaiA"/>
</dbReference>
<dbReference type="Gene3D" id="3.30.160.100">
    <property type="entry name" value="Ribosome hibernation promotion factor-like"/>
    <property type="match status" value="1"/>
</dbReference>
<dbReference type="Pfam" id="PF02482">
    <property type="entry name" value="Ribosomal_S30AE"/>
    <property type="match status" value="1"/>
</dbReference>
<name>A0A011PVM8_9PROT</name>
<dbReference type="InterPro" id="IPR036567">
    <property type="entry name" value="RHF-like"/>
</dbReference>